<evidence type="ECO:0000313" key="1">
    <source>
        <dbReference type="EMBL" id="CAI98727.1"/>
    </source>
</evidence>
<dbReference type="AlphaFoldDB" id="Q1G8F7"/>
<dbReference type="PATRIC" id="fig|390333.13.peg.1388"/>
<dbReference type="RefSeq" id="WP_011544264.1">
    <property type="nucleotide sequence ID" value="NC_008054.1"/>
</dbReference>
<sequence length="306" mass="34993">MSTKSTLWYLNDNNLKYETVIKRLNEKKFSLNPEHYPDFSLVNKMQDQILDLSGSEIRYNLFDYSIASTTGKRIHNQLIVFDQNDQIGFIVDKSKIGLHFIRALLGYDSSQKGVVIPAKRDDSFFDGRLFFWIISRIYYDESQIDFDSDDKNSSLEDASISFNSLDAVKGKTVASLNTVSTEGSDVIKMLTTLSFLLESDRLTEVSLAMTYKEHRNLKVELRSGSDLVGVGVDLYSYDGPYREEKIDDPILRCELLLLTHLDLLPTIQILFKNDSADEDIKRDLAVDIVANMKRRLNKLLEELGAE</sequence>
<dbReference type="HOGENOM" id="CLU_077416_1_0_9"/>
<dbReference type="Proteomes" id="UP000001259">
    <property type="component" value="Chromosome"/>
</dbReference>
<organism evidence="1 2">
    <name type="scientific">Lactobacillus delbrueckii subsp. bulgaricus (strain ATCC 11842 / DSM 20081 / BCRC 10696 / JCM 1002 / NBRC 13953 / NCIMB 11778 / NCTC 12712 / WDCM 00102 / Lb 14)</name>
    <dbReference type="NCBI Taxonomy" id="390333"/>
    <lineage>
        <taxon>Bacteria</taxon>
        <taxon>Bacillati</taxon>
        <taxon>Bacillota</taxon>
        <taxon>Bacilli</taxon>
        <taxon>Lactobacillales</taxon>
        <taxon>Lactobacillaceae</taxon>
        <taxon>Lactobacillus</taxon>
    </lineage>
</organism>
<name>Q1G8F7_LACDA</name>
<accession>Q1G8F7</accession>
<gene>
    <name evidence="1" type="ordered locus">Ldb1989</name>
</gene>
<evidence type="ECO:0000313" key="2">
    <source>
        <dbReference type="Proteomes" id="UP000001259"/>
    </source>
</evidence>
<dbReference type="STRING" id="390333.Ldb1989"/>
<dbReference type="KEGG" id="ldb:Ldb1989"/>
<proteinExistence type="predicted"/>
<protein>
    <submittedName>
        <fullName evidence="1">Uncharacterized protein</fullName>
    </submittedName>
</protein>
<reference evidence="1 2" key="1">
    <citation type="journal article" date="2006" name="Proc. Natl. Acad. Sci. U.S.A.">
        <title>The complete genome sequence of Lactobacillus bulgaricus reveals extensive and ongoing reductive evolution.</title>
        <authorList>
            <person name="van de Guchte M."/>
            <person name="Penaud S."/>
            <person name="Grimaldi C."/>
            <person name="Barbe V."/>
            <person name="Bryson K."/>
            <person name="Nicolas P."/>
            <person name="Robert C."/>
            <person name="Oztas S."/>
            <person name="Mangenot S."/>
            <person name="Couloux A."/>
            <person name="Loux V."/>
            <person name="Dervyn R."/>
            <person name="Bossy R."/>
            <person name="Bolotin A."/>
            <person name="Batto J.-M."/>
            <person name="Walunas T."/>
            <person name="Gibrat J.-F."/>
            <person name="Bessieres P."/>
            <person name="Weissenbach J."/>
            <person name="Ehrlich S.D."/>
            <person name="Maguin E."/>
        </authorList>
    </citation>
    <scope>NUCLEOTIDE SEQUENCE [LARGE SCALE GENOMIC DNA]</scope>
    <source>
        <strain evidence="2">ATCC 11842 / DSM 20081 / BCRC 10696 / JCM 1002 / NBRC 13953 / NCIMB 11778 / NCTC 12712 / WDCM 00102 / Lb 14</strain>
    </source>
</reference>
<dbReference type="BioCyc" id="LDEL390333:LDB_RS08645-MONOMER"/>
<dbReference type="eggNOG" id="ENOG50342DU">
    <property type="taxonomic scope" value="Bacteria"/>
</dbReference>
<keyword evidence="2" id="KW-1185">Reference proteome</keyword>
<dbReference type="EMBL" id="CR954253">
    <property type="protein sequence ID" value="CAI98727.1"/>
    <property type="molecule type" value="Genomic_DNA"/>
</dbReference>